<feature type="domain" description="ABC transmembrane type-1" evidence="9">
    <location>
        <begin position="22"/>
        <end position="299"/>
    </location>
</feature>
<dbReference type="SUPFAM" id="SSF52540">
    <property type="entry name" value="P-loop containing nucleoside triphosphate hydrolases"/>
    <property type="match status" value="1"/>
</dbReference>
<feature type="transmembrane region" description="Helical" evidence="7">
    <location>
        <begin position="57"/>
        <end position="74"/>
    </location>
</feature>
<dbReference type="SUPFAM" id="SSF90123">
    <property type="entry name" value="ABC transporter transmembrane region"/>
    <property type="match status" value="1"/>
</dbReference>
<comment type="caution">
    <text evidence="10">The sequence shown here is derived from an EMBL/GenBank/DDBJ whole genome shotgun (WGS) entry which is preliminary data.</text>
</comment>
<feature type="transmembrane region" description="Helical" evidence="7">
    <location>
        <begin position="132"/>
        <end position="152"/>
    </location>
</feature>
<protein>
    <submittedName>
        <fullName evidence="10">Type I secretion system permease/ATPase</fullName>
    </submittedName>
</protein>
<keyword evidence="6 7" id="KW-0472">Membrane</keyword>
<keyword evidence="3" id="KW-0547">Nucleotide-binding</keyword>
<dbReference type="Proteomes" id="UP001652503">
    <property type="component" value="Unassembled WGS sequence"/>
</dbReference>
<dbReference type="RefSeq" id="WP_263722945.1">
    <property type="nucleotide sequence ID" value="NZ_JAOWLA010000018.1"/>
</dbReference>
<dbReference type="InterPro" id="IPR039421">
    <property type="entry name" value="Type_1_exporter"/>
</dbReference>
<dbReference type="EMBL" id="JAOWLA010000018">
    <property type="protein sequence ID" value="MCV2866411.1"/>
    <property type="molecule type" value="Genomic_DNA"/>
</dbReference>
<dbReference type="InterPro" id="IPR017871">
    <property type="entry name" value="ABC_transporter-like_CS"/>
</dbReference>
<evidence type="ECO:0000313" key="10">
    <source>
        <dbReference type="EMBL" id="MCV2866411.1"/>
    </source>
</evidence>
<feature type="transmembrane region" description="Helical" evidence="7">
    <location>
        <begin position="20"/>
        <end position="45"/>
    </location>
</feature>
<evidence type="ECO:0000259" key="9">
    <source>
        <dbReference type="PROSITE" id="PS50929"/>
    </source>
</evidence>
<dbReference type="Gene3D" id="3.40.50.300">
    <property type="entry name" value="P-loop containing nucleotide triphosphate hydrolases"/>
    <property type="match status" value="1"/>
</dbReference>
<proteinExistence type="predicted"/>
<evidence type="ECO:0000256" key="1">
    <source>
        <dbReference type="ARBA" id="ARBA00004651"/>
    </source>
</evidence>
<dbReference type="PROSITE" id="PS00211">
    <property type="entry name" value="ABC_TRANSPORTER_1"/>
    <property type="match status" value="1"/>
</dbReference>
<dbReference type="Gene3D" id="1.20.1560.10">
    <property type="entry name" value="ABC transporter type 1, transmembrane domain"/>
    <property type="match status" value="1"/>
</dbReference>
<feature type="domain" description="ABC transporter" evidence="8">
    <location>
        <begin position="330"/>
        <end position="566"/>
    </location>
</feature>
<keyword evidence="11" id="KW-1185">Reference proteome</keyword>
<dbReference type="PANTHER" id="PTHR24221">
    <property type="entry name" value="ATP-BINDING CASSETTE SUB-FAMILY B"/>
    <property type="match status" value="1"/>
</dbReference>
<evidence type="ECO:0000256" key="4">
    <source>
        <dbReference type="ARBA" id="ARBA00022840"/>
    </source>
</evidence>
<dbReference type="Pfam" id="PF00664">
    <property type="entry name" value="ABC_membrane"/>
    <property type="match status" value="1"/>
</dbReference>
<dbReference type="InterPro" id="IPR010128">
    <property type="entry name" value="ATPase_T1SS_PrtD-like"/>
</dbReference>
<evidence type="ECO:0000256" key="7">
    <source>
        <dbReference type="SAM" id="Phobius"/>
    </source>
</evidence>
<evidence type="ECO:0000256" key="6">
    <source>
        <dbReference type="ARBA" id="ARBA00023136"/>
    </source>
</evidence>
<dbReference type="InterPro" id="IPR027417">
    <property type="entry name" value="P-loop_NTPase"/>
</dbReference>
<evidence type="ECO:0000256" key="5">
    <source>
        <dbReference type="ARBA" id="ARBA00022989"/>
    </source>
</evidence>
<dbReference type="Pfam" id="PF00005">
    <property type="entry name" value="ABC_tran"/>
    <property type="match status" value="1"/>
</dbReference>
<feature type="transmembrane region" description="Helical" evidence="7">
    <location>
        <begin position="246"/>
        <end position="264"/>
    </location>
</feature>
<evidence type="ECO:0000256" key="2">
    <source>
        <dbReference type="ARBA" id="ARBA00022692"/>
    </source>
</evidence>
<keyword evidence="4" id="KW-0067">ATP-binding</keyword>
<evidence type="ECO:0000256" key="3">
    <source>
        <dbReference type="ARBA" id="ARBA00022741"/>
    </source>
</evidence>
<dbReference type="PROSITE" id="PS50893">
    <property type="entry name" value="ABC_TRANSPORTER_2"/>
    <property type="match status" value="1"/>
</dbReference>
<dbReference type="PROSITE" id="PS50929">
    <property type="entry name" value="ABC_TM1F"/>
    <property type="match status" value="1"/>
</dbReference>
<reference evidence="10 11" key="1">
    <citation type="submission" date="2022-10" db="EMBL/GenBank/DDBJ databases">
        <title>Defluviimonas sp. nov., isolated from ocean surface water.</title>
        <authorList>
            <person name="He W."/>
            <person name="Wang L."/>
            <person name="Zhang D.-F."/>
        </authorList>
    </citation>
    <scope>NUCLEOTIDE SEQUENCE [LARGE SCALE GENOMIC DNA]</scope>
    <source>
        <strain evidence="10 11">WL0075</strain>
    </source>
</reference>
<keyword evidence="2 7" id="KW-0812">Transmembrane</keyword>
<evidence type="ECO:0000259" key="8">
    <source>
        <dbReference type="PROSITE" id="PS50893"/>
    </source>
</evidence>
<sequence length="574" mass="62191">MSKPSSKTVLDLPGRGRRLLRLAFFFSLFTNLLLLTGPLFMLQVYDRVLGSRSEETLVALFALVVLLFTLYAVLEFSRGRLVARVGARLQSELGPRVFDAILEDRATRGGRLSRQVSLADVEAIRTFFSSPVLLALFDLPWTPLFLAAIFVFHPMLGWLAIAGGSVLVVTAVLNQMLTTRKIARAQSLAFGASGFAKRVHDASPFAWAQGMGGALRQRWERIEDEGLAGAVAAHDWTGSFSAFTRGFRLLLQSAILALGAWLVLRHEMTAGAMIAGSILLGRALAPIEQGLPQWPVVQRAWTSWQNLKRLLDTCEDRPAPLRLPEPAAAINVRDISLVLSAQDKPILRGITFYLPPGEALGIIGKSGSGKTTLARVVLGLVTPSAGEVRLGGATVEQYGPARIGALIGYLPQEIQFFDGTVAENIARMSLTPDPRQVVAAAQRARVHDVILELPKGYDTLIGPSDTQLSGGQKQRVALARALYGNPIVLVLDEPNSALDADGSEALNRAVAEMKAAQKSVIVMTHRPSAISQCDQLLVLEKGRVAGYGPRDEIIRSMMHNAQNVHQAIRKGGRT</sequence>
<keyword evidence="5 7" id="KW-1133">Transmembrane helix</keyword>
<feature type="transmembrane region" description="Helical" evidence="7">
    <location>
        <begin position="158"/>
        <end position="177"/>
    </location>
</feature>
<organism evidence="10 11">
    <name type="scientific">Albidovulum sediminicola</name>
    <dbReference type="NCBI Taxonomy" id="2984331"/>
    <lineage>
        <taxon>Bacteria</taxon>
        <taxon>Pseudomonadati</taxon>
        <taxon>Pseudomonadota</taxon>
        <taxon>Alphaproteobacteria</taxon>
        <taxon>Rhodobacterales</taxon>
        <taxon>Paracoccaceae</taxon>
        <taxon>Albidovulum</taxon>
    </lineage>
</organism>
<dbReference type="SMART" id="SM00382">
    <property type="entry name" value="AAA"/>
    <property type="match status" value="1"/>
</dbReference>
<name>A0ABT2Z5S0_9RHOB</name>
<dbReference type="NCBIfam" id="TIGR01842">
    <property type="entry name" value="type_I_sec_PrtD"/>
    <property type="match status" value="1"/>
</dbReference>
<dbReference type="InterPro" id="IPR003593">
    <property type="entry name" value="AAA+_ATPase"/>
</dbReference>
<evidence type="ECO:0000313" key="11">
    <source>
        <dbReference type="Proteomes" id="UP001652503"/>
    </source>
</evidence>
<dbReference type="PANTHER" id="PTHR24221:SF248">
    <property type="entry name" value="ABC TRANSPORTER TRANSMEMBRANE REGION"/>
    <property type="match status" value="1"/>
</dbReference>
<accession>A0ABT2Z5S0</accession>
<comment type="subcellular location">
    <subcellularLocation>
        <location evidence="1">Cell membrane</location>
        <topology evidence="1">Multi-pass membrane protein</topology>
    </subcellularLocation>
</comment>
<dbReference type="InterPro" id="IPR003439">
    <property type="entry name" value="ABC_transporter-like_ATP-bd"/>
</dbReference>
<dbReference type="InterPro" id="IPR036640">
    <property type="entry name" value="ABC1_TM_sf"/>
</dbReference>
<gene>
    <name evidence="10" type="ORF">OE647_16970</name>
</gene>
<dbReference type="InterPro" id="IPR011527">
    <property type="entry name" value="ABC1_TM_dom"/>
</dbReference>